<dbReference type="GO" id="GO:0043161">
    <property type="term" value="P:proteasome-mediated ubiquitin-dependent protein catabolic process"/>
    <property type="evidence" value="ECO:0007669"/>
    <property type="project" value="TreeGrafter"/>
</dbReference>
<feature type="non-terminal residue" evidence="3">
    <location>
        <position position="1"/>
    </location>
</feature>
<dbReference type="InterPro" id="IPR001258">
    <property type="entry name" value="NHL_repeat"/>
</dbReference>
<dbReference type="PANTHER" id="PTHR24104:SF50">
    <property type="entry name" value="SMP-30_GLUCONOLACTONASE_LRE-LIKE REGION DOMAIN-CONTAINING PROTEIN"/>
    <property type="match status" value="1"/>
</dbReference>
<dbReference type="Proteomes" id="UP000663868">
    <property type="component" value="Unassembled WGS sequence"/>
</dbReference>
<gene>
    <name evidence="3" type="ORF">KXQ929_LOCUS51575</name>
</gene>
<name>A0A820Q002_9BILA</name>
<organism evidence="3 4">
    <name type="scientific">Adineta steineri</name>
    <dbReference type="NCBI Taxonomy" id="433720"/>
    <lineage>
        <taxon>Eukaryota</taxon>
        <taxon>Metazoa</taxon>
        <taxon>Spiralia</taxon>
        <taxon>Gnathifera</taxon>
        <taxon>Rotifera</taxon>
        <taxon>Eurotatoria</taxon>
        <taxon>Bdelloidea</taxon>
        <taxon>Adinetida</taxon>
        <taxon>Adinetidae</taxon>
        <taxon>Adineta</taxon>
    </lineage>
</organism>
<dbReference type="SUPFAM" id="SSF101898">
    <property type="entry name" value="NHL repeat"/>
    <property type="match status" value="1"/>
</dbReference>
<evidence type="ECO:0000256" key="2">
    <source>
        <dbReference type="PROSITE-ProRule" id="PRU00504"/>
    </source>
</evidence>
<dbReference type="EMBL" id="CAJOBB010025739">
    <property type="protein sequence ID" value="CAF4410735.1"/>
    <property type="molecule type" value="Genomic_DNA"/>
</dbReference>
<evidence type="ECO:0000313" key="3">
    <source>
        <dbReference type="EMBL" id="CAF4410735.1"/>
    </source>
</evidence>
<keyword evidence="1" id="KW-0677">Repeat</keyword>
<proteinExistence type="predicted"/>
<dbReference type="AlphaFoldDB" id="A0A820Q002"/>
<comment type="caution">
    <text evidence="3">The sequence shown here is derived from an EMBL/GenBank/DDBJ whole genome shotgun (WGS) entry which is preliminary data.</text>
</comment>
<evidence type="ECO:0000256" key="1">
    <source>
        <dbReference type="ARBA" id="ARBA00022737"/>
    </source>
</evidence>
<accession>A0A820Q002</accession>
<protein>
    <submittedName>
        <fullName evidence="3">Uncharacterized protein</fullName>
    </submittedName>
</protein>
<dbReference type="GO" id="GO:0061630">
    <property type="term" value="F:ubiquitin protein ligase activity"/>
    <property type="evidence" value="ECO:0007669"/>
    <property type="project" value="TreeGrafter"/>
</dbReference>
<dbReference type="InterPro" id="IPR050952">
    <property type="entry name" value="TRIM-NHL_E3_ligases"/>
</dbReference>
<dbReference type="Pfam" id="PF01436">
    <property type="entry name" value="NHL"/>
    <property type="match status" value="1"/>
</dbReference>
<sequence>RSLIYGTSVRNQFEYSCTTVFGGQGRANGEMSDPSGLVIDSGGNIISADSKNDRLQIFSSNGEYKSTLKLNERIKRPSGICTNRAGTQFYVSCYLAGCVRAFNISY</sequence>
<reference evidence="3" key="1">
    <citation type="submission" date="2021-02" db="EMBL/GenBank/DDBJ databases">
        <authorList>
            <person name="Nowell W R."/>
        </authorList>
    </citation>
    <scope>NUCLEOTIDE SEQUENCE</scope>
</reference>
<evidence type="ECO:0000313" key="4">
    <source>
        <dbReference type="Proteomes" id="UP000663868"/>
    </source>
</evidence>
<dbReference type="PANTHER" id="PTHR24104">
    <property type="entry name" value="E3 UBIQUITIN-PROTEIN LIGASE NHLRC1-RELATED"/>
    <property type="match status" value="1"/>
</dbReference>
<dbReference type="PROSITE" id="PS51125">
    <property type="entry name" value="NHL"/>
    <property type="match status" value="1"/>
</dbReference>
<dbReference type="Gene3D" id="2.120.10.30">
    <property type="entry name" value="TolB, C-terminal domain"/>
    <property type="match status" value="1"/>
</dbReference>
<feature type="repeat" description="NHL" evidence="2">
    <location>
        <begin position="18"/>
        <end position="61"/>
    </location>
</feature>
<dbReference type="GO" id="GO:0000209">
    <property type="term" value="P:protein polyubiquitination"/>
    <property type="evidence" value="ECO:0007669"/>
    <property type="project" value="TreeGrafter"/>
</dbReference>
<dbReference type="InterPro" id="IPR011042">
    <property type="entry name" value="6-blade_b-propeller_TolB-like"/>
</dbReference>